<dbReference type="EC" id="3.1.3.1" evidence="11"/>
<dbReference type="Gene3D" id="3.40.720.10">
    <property type="entry name" value="Alkaline Phosphatase, subunit A"/>
    <property type="match status" value="1"/>
</dbReference>
<dbReference type="PRINTS" id="PR00113">
    <property type="entry name" value="ALKPHPHTASE"/>
</dbReference>
<dbReference type="InterPro" id="IPR001952">
    <property type="entry name" value="Alkaline_phosphatase"/>
</dbReference>
<dbReference type="SUPFAM" id="SSF53649">
    <property type="entry name" value="Alkaline phosphatase-like"/>
    <property type="match status" value="1"/>
</dbReference>
<evidence type="ECO:0000256" key="5">
    <source>
        <dbReference type="ARBA" id="ARBA00022723"/>
    </source>
</evidence>
<dbReference type="PANTHER" id="PTHR11596:SF5">
    <property type="entry name" value="ALKALINE PHOSPHATASE"/>
    <property type="match status" value="1"/>
</dbReference>
<organism evidence="11 12">
    <name type="scientific">Catenovulum sediminis</name>
    <dbReference type="NCBI Taxonomy" id="1740262"/>
    <lineage>
        <taxon>Bacteria</taxon>
        <taxon>Pseudomonadati</taxon>
        <taxon>Pseudomonadota</taxon>
        <taxon>Gammaproteobacteria</taxon>
        <taxon>Alteromonadales</taxon>
        <taxon>Alteromonadaceae</taxon>
        <taxon>Catenovulum</taxon>
    </lineage>
</organism>
<proteinExistence type="inferred from homology"/>
<dbReference type="Gene3D" id="1.10.60.40">
    <property type="match status" value="1"/>
</dbReference>
<keyword evidence="10" id="KW-0732">Signal</keyword>
<evidence type="ECO:0000256" key="2">
    <source>
        <dbReference type="ARBA" id="ARBA00001947"/>
    </source>
</evidence>
<dbReference type="EMBL" id="JBELOE010000265">
    <property type="protein sequence ID" value="MER2493629.1"/>
    <property type="molecule type" value="Genomic_DNA"/>
</dbReference>
<dbReference type="RefSeq" id="WP_350402698.1">
    <property type="nucleotide sequence ID" value="NZ_JBELOE010000265.1"/>
</dbReference>
<evidence type="ECO:0000256" key="8">
    <source>
        <dbReference type="ARBA" id="ARBA00022842"/>
    </source>
</evidence>
<evidence type="ECO:0000256" key="4">
    <source>
        <dbReference type="ARBA" id="ARBA00022553"/>
    </source>
</evidence>
<dbReference type="InterPro" id="IPR017850">
    <property type="entry name" value="Alkaline_phosphatase_core_sf"/>
</dbReference>
<dbReference type="PROSITE" id="PS00123">
    <property type="entry name" value="ALKALINE_PHOSPHATASE"/>
    <property type="match status" value="1"/>
</dbReference>
<dbReference type="Pfam" id="PF00245">
    <property type="entry name" value="Alk_phosphatase"/>
    <property type="match status" value="1"/>
</dbReference>
<comment type="similarity">
    <text evidence="3 9">Belongs to the alkaline phosphatase family.</text>
</comment>
<evidence type="ECO:0000256" key="9">
    <source>
        <dbReference type="RuleBase" id="RU003946"/>
    </source>
</evidence>
<keyword evidence="7" id="KW-0862">Zinc</keyword>
<keyword evidence="4" id="KW-0597">Phosphoprotein</keyword>
<evidence type="ECO:0000256" key="6">
    <source>
        <dbReference type="ARBA" id="ARBA00022801"/>
    </source>
</evidence>
<comment type="cofactor">
    <cofactor evidence="1">
        <name>Mg(2+)</name>
        <dbReference type="ChEBI" id="CHEBI:18420"/>
    </cofactor>
</comment>
<name>A0ABV1RL18_9ALTE</name>
<evidence type="ECO:0000256" key="7">
    <source>
        <dbReference type="ARBA" id="ARBA00022833"/>
    </source>
</evidence>
<evidence type="ECO:0000256" key="1">
    <source>
        <dbReference type="ARBA" id="ARBA00001946"/>
    </source>
</evidence>
<keyword evidence="5" id="KW-0479">Metal-binding</keyword>
<comment type="caution">
    <text evidence="11">The sequence shown here is derived from an EMBL/GenBank/DDBJ whole genome shotgun (WGS) entry which is preliminary data.</text>
</comment>
<gene>
    <name evidence="11" type="ORF">ABS311_17255</name>
</gene>
<comment type="cofactor">
    <cofactor evidence="2">
        <name>Zn(2+)</name>
        <dbReference type="ChEBI" id="CHEBI:29105"/>
    </cofactor>
</comment>
<dbReference type="GO" id="GO:0004035">
    <property type="term" value="F:alkaline phosphatase activity"/>
    <property type="evidence" value="ECO:0007669"/>
    <property type="project" value="UniProtKB-EC"/>
</dbReference>
<evidence type="ECO:0000313" key="12">
    <source>
        <dbReference type="Proteomes" id="UP001467690"/>
    </source>
</evidence>
<dbReference type="Proteomes" id="UP001467690">
    <property type="component" value="Unassembled WGS sequence"/>
</dbReference>
<accession>A0ABV1RL18</accession>
<feature type="signal peptide" evidence="10">
    <location>
        <begin position="1"/>
        <end position="21"/>
    </location>
</feature>
<keyword evidence="6 11" id="KW-0378">Hydrolase</keyword>
<dbReference type="InterPro" id="IPR018299">
    <property type="entry name" value="Alkaline_phosphatase_AS"/>
</dbReference>
<evidence type="ECO:0000313" key="11">
    <source>
        <dbReference type="EMBL" id="MER2493629.1"/>
    </source>
</evidence>
<reference evidence="11 12" key="1">
    <citation type="submission" date="2024-06" db="EMBL/GenBank/DDBJ databases">
        <authorList>
            <person name="Chen R.Y."/>
        </authorList>
    </citation>
    <scope>NUCLEOTIDE SEQUENCE [LARGE SCALE GENOMIC DNA]</scope>
    <source>
        <strain evidence="11 12">D2</strain>
    </source>
</reference>
<protein>
    <submittedName>
        <fullName evidence="11">Alkaline phosphatase</fullName>
        <ecNumber evidence="11">3.1.3.1</ecNumber>
    </submittedName>
</protein>
<dbReference type="CDD" id="cd16012">
    <property type="entry name" value="ALP"/>
    <property type="match status" value="1"/>
</dbReference>
<evidence type="ECO:0000256" key="10">
    <source>
        <dbReference type="SAM" id="SignalP"/>
    </source>
</evidence>
<keyword evidence="8" id="KW-0460">Magnesium</keyword>
<dbReference type="PANTHER" id="PTHR11596">
    <property type="entry name" value="ALKALINE PHOSPHATASE"/>
    <property type="match status" value="1"/>
</dbReference>
<feature type="chain" id="PRO_5046317972" evidence="10">
    <location>
        <begin position="22"/>
        <end position="434"/>
    </location>
</feature>
<dbReference type="SMART" id="SM00098">
    <property type="entry name" value="alkPPc"/>
    <property type="match status" value="1"/>
</dbReference>
<evidence type="ECO:0000256" key="3">
    <source>
        <dbReference type="ARBA" id="ARBA00005984"/>
    </source>
</evidence>
<sequence>MIRTILIVVCTLFSFIASINAKENSSKNIIYMIGDGMGANYLTAYRYWIAQQPNHTINSTILDKLWVGNAMTYPDDDTFVTDSAAGATALATTTKTYNGAIAVDHQHQPLHTLLIEAKKRNKSTALLATSDITHATPASFYAHQKQRNEYNQIADQLYDNQWQNKPLADLVLAGGLTYLKRQDRNLLQEFTRLGYQLETDFNKLQNLNKLPALGVFHDKGFDYALDSQQNRLALMTRHALNLLANPTTKQNGFFMLIEASQIDWCGHANDIACALAEMHDFARAIEIAHQFVLSNPDTLLVVTADHETGGLSIGADGEYNWNPQVLNNVRHSLPILGKKLASSESPINTWYALTQIELSEEARAELTSIQSGEQNKYVNFARKVINQYSLTGWTSGGHTAADVPVLAAGADARLFYGFQDNTQIAEKLFYLLSR</sequence>
<keyword evidence="12" id="KW-1185">Reference proteome</keyword>